<feature type="compositionally biased region" description="Basic and acidic residues" evidence="1">
    <location>
        <begin position="277"/>
        <end position="300"/>
    </location>
</feature>
<organism evidence="2 3">
    <name type="scientific">Xenopus laevis</name>
    <name type="common">African clawed frog</name>
    <dbReference type="NCBI Taxonomy" id="8355"/>
    <lineage>
        <taxon>Eukaryota</taxon>
        <taxon>Metazoa</taxon>
        <taxon>Chordata</taxon>
        <taxon>Craniata</taxon>
        <taxon>Vertebrata</taxon>
        <taxon>Euteleostomi</taxon>
        <taxon>Amphibia</taxon>
        <taxon>Batrachia</taxon>
        <taxon>Anura</taxon>
        <taxon>Pipoidea</taxon>
        <taxon>Pipidae</taxon>
        <taxon>Xenopodinae</taxon>
        <taxon>Xenopus</taxon>
        <taxon>Xenopus</taxon>
    </lineage>
</organism>
<proteinExistence type="predicted"/>
<feature type="region of interest" description="Disordered" evidence="1">
    <location>
        <begin position="1480"/>
        <end position="1537"/>
    </location>
</feature>
<dbReference type="GO" id="GO:0006886">
    <property type="term" value="P:intracellular protein transport"/>
    <property type="evidence" value="ECO:0007669"/>
    <property type="project" value="InterPro"/>
</dbReference>
<dbReference type="InterPro" id="IPR039916">
    <property type="entry name" value="EXPH5"/>
</dbReference>
<evidence type="ECO:0000256" key="1">
    <source>
        <dbReference type="SAM" id="MobiDB-lite"/>
    </source>
</evidence>
<feature type="region of interest" description="Disordered" evidence="1">
    <location>
        <begin position="268"/>
        <end position="347"/>
    </location>
</feature>
<feature type="compositionally biased region" description="Polar residues" evidence="1">
    <location>
        <begin position="214"/>
        <end position="226"/>
    </location>
</feature>
<dbReference type="Gene3D" id="6.10.250.3000">
    <property type="match status" value="1"/>
</dbReference>
<evidence type="ECO:0000313" key="4">
    <source>
        <dbReference type="Xenbase" id="XB-GENE-22068393"/>
    </source>
</evidence>
<dbReference type="GeneID" id="108709993"/>
<reference evidence="2" key="1">
    <citation type="submission" date="2024-06" db="UniProtKB">
        <authorList>
            <consortium name="RefSeq"/>
        </authorList>
    </citation>
    <scope>NUCLEOTIDE SEQUENCE [LARGE SCALE GENOMIC DNA]</scope>
    <source>
        <strain evidence="2">J_2021</strain>
    </source>
</reference>
<keyword evidence="2" id="KW-1185">Reference proteome</keyword>
<dbReference type="AGR" id="Xenbase:XB-GENE-22068393"/>
<dbReference type="KEGG" id="xla:108709993"/>
<evidence type="ECO:0000313" key="2">
    <source>
        <dbReference type="Proteomes" id="UP000186698"/>
    </source>
</evidence>
<dbReference type="InterPro" id="IPR010911">
    <property type="entry name" value="Rab_BD"/>
</dbReference>
<name>A0A1L8HAT9_XENLA</name>
<accession>A0A1L8HAT9</accession>
<dbReference type="RefSeq" id="XP_018105820.1">
    <property type="nucleotide sequence ID" value="XM_018250331.2"/>
</dbReference>
<feature type="compositionally biased region" description="Polar residues" evidence="1">
    <location>
        <begin position="303"/>
        <end position="324"/>
    </location>
</feature>
<dbReference type="GO" id="GO:0031267">
    <property type="term" value="F:small GTPase binding"/>
    <property type="evidence" value="ECO:0007669"/>
    <property type="project" value="InterPro"/>
</dbReference>
<dbReference type="PROSITE" id="PS50916">
    <property type="entry name" value="RABBD"/>
    <property type="match status" value="1"/>
</dbReference>
<dbReference type="PANTHER" id="PTHR21469">
    <property type="entry name" value="EXOPHILIN-5"/>
    <property type="match status" value="1"/>
</dbReference>
<protein>
    <submittedName>
        <fullName evidence="3">Uncharacterized protein exph5.S</fullName>
    </submittedName>
</protein>
<feature type="compositionally biased region" description="Basic and acidic residues" evidence="1">
    <location>
        <begin position="332"/>
        <end position="344"/>
    </location>
</feature>
<feature type="compositionally biased region" description="Polar residues" evidence="1">
    <location>
        <begin position="1487"/>
        <end position="1496"/>
    </location>
</feature>
<dbReference type="Proteomes" id="UP000186698">
    <property type="component" value="Chromosome 2S"/>
</dbReference>
<reference evidence="3" key="2">
    <citation type="submission" date="2025-08" db="UniProtKB">
        <authorList>
            <consortium name="RefSeq"/>
        </authorList>
    </citation>
    <scope>IDENTIFICATION</scope>
    <source>
        <strain evidence="3">J_2021</strain>
        <tissue evidence="3">Erythrocytes</tissue>
    </source>
</reference>
<dbReference type="Xenbase" id="XB-GENE-22068393">
    <property type="gene designation" value="exph5.S"/>
</dbReference>
<evidence type="ECO:0000313" key="3">
    <source>
        <dbReference type="RefSeq" id="XP_018105820.1"/>
    </source>
</evidence>
<dbReference type="PaxDb" id="8355-A0A1L8HAT9"/>
<dbReference type="Bgee" id="108709993">
    <property type="expression patterns" value="Expressed in zone of skin and 10 other cell types or tissues"/>
</dbReference>
<feature type="region of interest" description="Disordered" evidence="1">
    <location>
        <begin position="212"/>
        <end position="244"/>
    </location>
</feature>
<dbReference type="OMA" id="HISEPEN"/>
<dbReference type="PANTHER" id="PTHR21469:SF4">
    <property type="entry name" value="EXOPHILIN-5"/>
    <property type="match status" value="1"/>
</dbReference>
<sequence>MAESEEENLDLSFLESEEIDKILRVLERDEQLRNTEKKRVRKLQSKKKDGKWLHAASGEWFEEIQKEKFKKERDVRNLVKRPLACRLQETSHPNDSVNSKMSKLENLPSSKNVNSGSSFLGIRSPFSFFGKFAKQNSKLQERDYIFSPATPTCNEEKKKAEFLHSSKSVRQTIKFFESIGKKTREHRVPPTNAEIEKEAFEVLGELDKKLAQEKGQQAKNNRSATNHRPDNHDKNGGSLHNMPQSRTEYSTLYVQERPRTVSIGERHRTHATYLPNRFDDTYPNHAPPRHELSQNNKLEKSPSLFSALSCKTPSSNPNAGTFSAKSLPPPLVEKKSPELQENRLHKPRRPLISSVNWDMVQTLNQSKKHHSVSRTQSEMDLSNLSQSSNQNRMYELYRNRNYHREPGFTNGNTANVKMQVSHNRNILSGVQKNHNRLFRTQSDLDLTSHNNSCKQNRMYELYKFRNDLRELRLKSNDLNTANAVKTCILTNSSQMSPTYKTNSSVPISAKHIQEDNNSVWEEENKENVCKSTEMEPKHFHRDVKPMETECETKDAENSTTYNVQSSLSINIEAALVTNDAKKHKIQRGKQDNTTNLIKKDITLDIGKDKASQESSQLNMPQSDKCDIMGEVVEHKLIVPKRRPLPEVLNAVPQSRVQDNTLHSGATDTNKGANPFINQNIATDVTELVGKKNTPAHAIKVFNNGASQVYRHEEQMHGGHVNEFHSDALKTQSRNSSSLPDLTDWSDRGAIQTHLKSSDFNLGDVHFSVNPGTVLINTYQKPKEHSSNTNVLETTSKSVTSQKLAQPAVPSCDSTIEPNMGMRTVLHTRDPQEINRLIYQTEFSNILEKGQGHSESSVEGIIMDNRQKKADNNNNSQSRIMESSHELSIQDRTANHMTDRRQFQVSLGKGVSEQANKIHSALVSNDNQIFNSRYNNGKKKESHRSIGIVQSQKGTPSAYGVPLSFHTITRGQSFDTENLAKQEMKTKRNVNQTLINEVCSKYAIAEDVRLAKQSESSVVSPFPSHSEDFLDDVCNMSISPPHVQNINLVKHSLNPSSEPMISPSITSETSEGIHSVTTCGTNNPPLKACTAFSFTTVVENTRIYRNRDYVLSDIEKTEYHELVTIYDSLSHQDDVDFLPDAITKKVWALEFNKASSDPLENMIPSYDGVEGKSHSKQQDTLKPSPFYNIEHIPLNQGLMSFSDEGSLAYDVEDKLPNLPLSQRHLHKTREEYALDSTQVQQNNINDHFHSESPSKHKWDFYYTLPSRRSHQKDSGKHLQKHHLHGENDIYLSTEKADPPKQTSPDHSFDPNFWKDDLDYPHTCLCSYEKDDINNLKNSDTLISNQNASQYEGVPQDETLSPHYHSKNLKGLNSHKLHFTKISSSPSIEPLMQNQANFSKVSEMLHRNKPPYCPEYLQNKMKALTNTRRFIHSVDNTEQRENYFSSLPYMEHFGSRTRMSDGTNSPYVFCSMNDEYQDPLDPQLHGWGDQTTNQQSNLHRSKSLKGLNVEEEHELKNRKRKTDGQYSSKSTGGTLNNISPSVFKNVNETKCNGQLSHDLLRDENDNCPTFRTSYIPKPVYTSKSLDYGIFGEEQQKAFLNNVKRALTEGRLWRPCFLKNPGFLRSEAHQYGDSQGSRYHSDGDAPHLLCPQGFLNIYEDEVINRSDPETDSTTDDEYCLDDFDRETEL</sequence>
<dbReference type="CTD" id="108709993"/>
<dbReference type="OrthoDB" id="9908998at2759"/>
<feature type="compositionally biased region" description="Polar residues" evidence="1">
    <location>
        <begin position="1522"/>
        <end position="1537"/>
    </location>
</feature>
<gene>
    <name evidence="3 4" type="primary">exph5.S</name>
</gene>